<feature type="compositionally biased region" description="Basic and acidic residues" evidence="1">
    <location>
        <begin position="91"/>
        <end position="100"/>
    </location>
</feature>
<organism evidence="2 3">
    <name type="scientific">Austropuccinia psidii MF-1</name>
    <dbReference type="NCBI Taxonomy" id="1389203"/>
    <lineage>
        <taxon>Eukaryota</taxon>
        <taxon>Fungi</taxon>
        <taxon>Dikarya</taxon>
        <taxon>Basidiomycota</taxon>
        <taxon>Pucciniomycotina</taxon>
        <taxon>Pucciniomycetes</taxon>
        <taxon>Pucciniales</taxon>
        <taxon>Sphaerophragmiaceae</taxon>
        <taxon>Austropuccinia</taxon>
    </lineage>
</organism>
<sequence length="128" mass="14271">MPIQNSPPSKNTRSQRHQAVLMPTARAPLDRTPSDHQLSANLDRAPPMKGEAPSRRGAYSNKPRVSQAEPNSLKMMEQMTQFMGQLAQEVSPRDTSKAPEFKTPSMKAPESFDGTKAYRLRGFIQSCQ</sequence>
<comment type="caution">
    <text evidence="2">The sequence shown here is derived from an EMBL/GenBank/DDBJ whole genome shotgun (WGS) entry which is preliminary data.</text>
</comment>
<dbReference type="AlphaFoldDB" id="A0A9Q3E885"/>
<feature type="region of interest" description="Disordered" evidence="1">
    <location>
        <begin position="1"/>
        <end position="68"/>
    </location>
</feature>
<evidence type="ECO:0000313" key="2">
    <source>
        <dbReference type="EMBL" id="MBW0517666.1"/>
    </source>
</evidence>
<evidence type="ECO:0000256" key="1">
    <source>
        <dbReference type="SAM" id="MobiDB-lite"/>
    </source>
</evidence>
<accession>A0A9Q3E885</accession>
<feature type="region of interest" description="Disordered" evidence="1">
    <location>
        <begin position="86"/>
        <end position="113"/>
    </location>
</feature>
<name>A0A9Q3E885_9BASI</name>
<evidence type="ECO:0000313" key="3">
    <source>
        <dbReference type="Proteomes" id="UP000765509"/>
    </source>
</evidence>
<reference evidence="2" key="1">
    <citation type="submission" date="2021-03" db="EMBL/GenBank/DDBJ databases">
        <title>Draft genome sequence of rust myrtle Austropuccinia psidii MF-1, a brazilian biotype.</title>
        <authorList>
            <person name="Quecine M.C."/>
            <person name="Pachon D.M.R."/>
            <person name="Bonatelli M.L."/>
            <person name="Correr F.H."/>
            <person name="Franceschini L.M."/>
            <person name="Leite T.F."/>
            <person name="Margarido G.R.A."/>
            <person name="Almeida C.A."/>
            <person name="Ferrarezi J.A."/>
            <person name="Labate C.A."/>
        </authorList>
    </citation>
    <scope>NUCLEOTIDE SEQUENCE</scope>
    <source>
        <strain evidence="2">MF-1</strain>
    </source>
</reference>
<protein>
    <submittedName>
        <fullName evidence="2">Uncharacterized protein</fullName>
    </submittedName>
</protein>
<dbReference type="EMBL" id="AVOT02026097">
    <property type="protein sequence ID" value="MBW0517666.1"/>
    <property type="molecule type" value="Genomic_DNA"/>
</dbReference>
<proteinExistence type="predicted"/>
<keyword evidence="3" id="KW-1185">Reference proteome</keyword>
<dbReference type="Proteomes" id="UP000765509">
    <property type="component" value="Unassembled WGS sequence"/>
</dbReference>
<gene>
    <name evidence="2" type="ORF">O181_057381</name>
</gene>
<feature type="compositionally biased region" description="Polar residues" evidence="1">
    <location>
        <begin position="1"/>
        <end position="12"/>
    </location>
</feature>